<feature type="compositionally biased region" description="Basic and acidic residues" evidence="1">
    <location>
        <begin position="80"/>
        <end position="92"/>
    </location>
</feature>
<accession>A0A0D7B3M5</accession>
<dbReference type="AlphaFoldDB" id="A0A0D7B3M5"/>
<proteinExistence type="predicted"/>
<gene>
    <name evidence="2" type="ORF">CYLTODRAFT_84260</name>
</gene>
<organism evidence="2 3">
    <name type="scientific">Cylindrobasidium torrendii FP15055 ss-10</name>
    <dbReference type="NCBI Taxonomy" id="1314674"/>
    <lineage>
        <taxon>Eukaryota</taxon>
        <taxon>Fungi</taxon>
        <taxon>Dikarya</taxon>
        <taxon>Basidiomycota</taxon>
        <taxon>Agaricomycotina</taxon>
        <taxon>Agaricomycetes</taxon>
        <taxon>Agaricomycetidae</taxon>
        <taxon>Agaricales</taxon>
        <taxon>Marasmiineae</taxon>
        <taxon>Physalacriaceae</taxon>
        <taxon>Cylindrobasidium</taxon>
    </lineage>
</organism>
<name>A0A0D7B3M5_9AGAR</name>
<keyword evidence="3" id="KW-1185">Reference proteome</keyword>
<evidence type="ECO:0000313" key="3">
    <source>
        <dbReference type="Proteomes" id="UP000054007"/>
    </source>
</evidence>
<feature type="compositionally biased region" description="Basic and acidic residues" evidence="1">
    <location>
        <begin position="50"/>
        <end position="69"/>
    </location>
</feature>
<reference evidence="2 3" key="1">
    <citation type="journal article" date="2015" name="Fungal Genet. Biol.">
        <title>Evolution of novel wood decay mechanisms in Agaricales revealed by the genome sequences of Fistulina hepatica and Cylindrobasidium torrendii.</title>
        <authorList>
            <person name="Floudas D."/>
            <person name="Held B.W."/>
            <person name="Riley R."/>
            <person name="Nagy L.G."/>
            <person name="Koehler G."/>
            <person name="Ransdell A.S."/>
            <person name="Younus H."/>
            <person name="Chow J."/>
            <person name="Chiniquy J."/>
            <person name="Lipzen A."/>
            <person name="Tritt A."/>
            <person name="Sun H."/>
            <person name="Haridas S."/>
            <person name="LaButti K."/>
            <person name="Ohm R.A."/>
            <person name="Kues U."/>
            <person name="Blanchette R.A."/>
            <person name="Grigoriev I.V."/>
            <person name="Minto R.E."/>
            <person name="Hibbett D.S."/>
        </authorList>
    </citation>
    <scope>NUCLEOTIDE SEQUENCE [LARGE SCALE GENOMIC DNA]</scope>
    <source>
        <strain evidence="2 3">FP15055 ss-10</strain>
    </source>
</reference>
<feature type="compositionally biased region" description="Basic and acidic residues" evidence="1">
    <location>
        <begin position="148"/>
        <end position="164"/>
    </location>
</feature>
<feature type="region of interest" description="Disordered" evidence="1">
    <location>
        <begin position="1"/>
        <end position="92"/>
    </location>
</feature>
<evidence type="ECO:0000256" key="1">
    <source>
        <dbReference type="SAM" id="MobiDB-lite"/>
    </source>
</evidence>
<evidence type="ECO:0000313" key="2">
    <source>
        <dbReference type="EMBL" id="KIY64795.1"/>
    </source>
</evidence>
<feature type="compositionally biased region" description="Polar residues" evidence="1">
    <location>
        <begin position="131"/>
        <end position="141"/>
    </location>
</feature>
<dbReference type="Proteomes" id="UP000054007">
    <property type="component" value="Unassembled WGS sequence"/>
</dbReference>
<feature type="compositionally biased region" description="Low complexity" evidence="1">
    <location>
        <begin position="1"/>
        <end position="34"/>
    </location>
</feature>
<protein>
    <submittedName>
        <fullName evidence="2">Uncharacterized protein</fullName>
    </submittedName>
</protein>
<feature type="region of interest" description="Disordered" evidence="1">
    <location>
        <begin position="122"/>
        <end position="189"/>
    </location>
</feature>
<dbReference type="EMBL" id="KN880618">
    <property type="protein sequence ID" value="KIY64795.1"/>
    <property type="molecule type" value="Genomic_DNA"/>
</dbReference>
<sequence>MKPEVSSMFISYPTPSSSSSGPASSNSSHACASSKPALSGSPRQSVPASRGKDDLVPKEEIKDEIKQEDEMSAFAALATPKEEDVVSLKQEDGVMGTALPSAASTSASDSASPSFVPRIKTQEAMLIDSMSLDSPTRTASPQPMLPAPEKKLDTTGAPDEERRASPARTQVEANGELVTAASLPAADAPNQSLEGFDHLPLNLQHPPRLLILLIAHHMGLSLSPREAYR</sequence>